<comment type="catalytic activity">
    <reaction evidence="8 10">
        <text>dITP + H2O = dIMP + diphosphate + H(+)</text>
        <dbReference type="Rhea" id="RHEA:28342"/>
        <dbReference type="ChEBI" id="CHEBI:15377"/>
        <dbReference type="ChEBI" id="CHEBI:15378"/>
        <dbReference type="ChEBI" id="CHEBI:33019"/>
        <dbReference type="ChEBI" id="CHEBI:61194"/>
        <dbReference type="ChEBI" id="CHEBI:61382"/>
        <dbReference type="EC" id="3.6.1.66"/>
    </reaction>
</comment>
<dbReference type="PANTHER" id="PTHR11067">
    <property type="entry name" value="INOSINE TRIPHOSPHATE PYROPHOSPHATASE/HAM1 PROTEIN"/>
    <property type="match status" value="1"/>
</dbReference>
<evidence type="ECO:0000256" key="3">
    <source>
        <dbReference type="ARBA" id="ARBA00022723"/>
    </source>
</evidence>
<dbReference type="GO" id="GO:0009146">
    <property type="term" value="P:purine nucleoside triphosphate catabolic process"/>
    <property type="evidence" value="ECO:0007669"/>
    <property type="project" value="UniProtKB-UniRule"/>
</dbReference>
<dbReference type="GO" id="GO:0009117">
    <property type="term" value="P:nucleotide metabolic process"/>
    <property type="evidence" value="ECO:0007669"/>
    <property type="project" value="UniProtKB-KW"/>
</dbReference>
<sequence length="199" mass="22120">MKEIVMATNNADKVKEMQSLFADLDIEVKALKDVFEEPIEVEETGTTFAENAKLKAETISRLLDQVVIADDSGLEIDALNKEPGVHSARFLGHDTSYDMKNSYLIELLRGQTNRAARYVCAIAMAIPGQETIICQDTMEGEIALKPEGKNGFGYDPIFFFPPANKTAAMMDLAEKNQYSHRAKATRQLLAKVKDLMKDA</sequence>
<evidence type="ECO:0000256" key="7">
    <source>
        <dbReference type="ARBA" id="ARBA00023080"/>
    </source>
</evidence>
<feature type="active site" description="Proton acceptor" evidence="10">
    <location>
        <position position="71"/>
    </location>
</feature>
<keyword evidence="5 10" id="KW-0378">Hydrolase</keyword>
<keyword evidence="6 10" id="KW-0460">Magnesium</keyword>
<dbReference type="InterPro" id="IPR029001">
    <property type="entry name" value="ITPase-like_fam"/>
</dbReference>
<evidence type="ECO:0000256" key="6">
    <source>
        <dbReference type="ARBA" id="ARBA00022842"/>
    </source>
</evidence>
<dbReference type="GO" id="GO:0000166">
    <property type="term" value="F:nucleotide binding"/>
    <property type="evidence" value="ECO:0007669"/>
    <property type="project" value="UniProtKB-KW"/>
</dbReference>
<evidence type="ECO:0000256" key="9">
    <source>
        <dbReference type="ARBA" id="ARBA00052017"/>
    </source>
</evidence>
<evidence type="ECO:0000256" key="10">
    <source>
        <dbReference type="HAMAP-Rule" id="MF_01405"/>
    </source>
</evidence>
<dbReference type="SUPFAM" id="SSF52972">
    <property type="entry name" value="ITPase-like"/>
    <property type="match status" value="1"/>
</dbReference>
<dbReference type="GO" id="GO:0036222">
    <property type="term" value="F:XTP diphosphatase activity"/>
    <property type="evidence" value="ECO:0007669"/>
    <property type="project" value="UniProtKB-UniRule"/>
</dbReference>
<comment type="catalytic activity">
    <reaction evidence="10">
        <text>ITP + H2O = IMP + diphosphate + H(+)</text>
        <dbReference type="Rhea" id="RHEA:29399"/>
        <dbReference type="ChEBI" id="CHEBI:15377"/>
        <dbReference type="ChEBI" id="CHEBI:15378"/>
        <dbReference type="ChEBI" id="CHEBI:33019"/>
        <dbReference type="ChEBI" id="CHEBI:58053"/>
        <dbReference type="ChEBI" id="CHEBI:61402"/>
        <dbReference type="EC" id="3.6.1.66"/>
    </reaction>
</comment>
<comment type="function">
    <text evidence="10">Pyrophosphatase that catalyzes the hydrolysis of nucleoside triphosphates to their monophosphate derivatives, with a high preference for the non-canonical purine nucleotides XTP (xanthosine triphosphate), dITP (deoxyinosine triphosphate) and ITP. Seems to function as a house-cleaning enzyme that removes non-canonical purine nucleotides from the nucleotide pool, thus preventing their incorporation into DNA/RNA and avoiding chromosomal lesions.</text>
</comment>
<dbReference type="HAMAP" id="MF_01405">
    <property type="entry name" value="Non_canon_purine_NTPase"/>
    <property type="match status" value="1"/>
</dbReference>
<feature type="binding site" evidence="10">
    <location>
        <position position="175"/>
    </location>
    <ligand>
        <name>substrate</name>
    </ligand>
</feature>
<dbReference type="FunFam" id="3.90.950.10:FF:000001">
    <property type="entry name" value="dITP/XTP pyrophosphatase"/>
    <property type="match status" value="1"/>
</dbReference>
<accession>A0A9D1HNH4</accession>
<comment type="cofactor">
    <cofactor evidence="10">
        <name>Mg(2+)</name>
        <dbReference type="ChEBI" id="CHEBI:18420"/>
    </cofactor>
    <text evidence="10">Binds 1 Mg(2+) ion per subunit.</text>
</comment>
<evidence type="ECO:0000256" key="1">
    <source>
        <dbReference type="ARBA" id="ARBA00008023"/>
    </source>
</evidence>
<evidence type="ECO:0000313" key="12">
    <source>
        <dbReference type="EMBL" id="HIU12559.1"/>
    </source>
</evidence>
<dbReference type="EMBL" id="DVMJ01000004">
    <property type="protein sequence ID" value="HIU12559.1"/>
    <property type="molecule type" value="Genomic_DNA"/>
</dbReference>
<comment type="subunit">
    <text evidence="2 10">Homodimer.</text>
</comment>
<comment type="caution">
    <text evidence="12">The sequence shown here is derived from an EMBL/GenBank/DDBJ whole genome shotgun (WGS) entry which is preliminary data.</text>
</comment>
<organism evidence="12 13">
    <name type="scientific">Candidatus Fimiplasma intestinipullorum</name>
    <dbReference type="NCBI Taxonomy" id="2840825"/>
    <lineage>
        <taxon>Bacteria</taxon>
        <taxon>Bacillati</taxon>
        <taxon>Bacillota</taxon>
        <taxon>Clostridia</taxon>
        <taxon>Eubacteriales</taxon>
        <taxon>Candidatus Fimiplasma</taxon>
    </lineage>
</organism>
<proteinExistence type="inferred from homology"/>
<name>A0A9D1HNH4_9FIRM</name>
<feature type="binding site" evidence="10">
    <location>
        <position position="42"/>
    </location>
    <ligand>
        <name>Mg(2+)</name>
        <dbReference type="ChEBI" id="CHEBI:18420"/>
    </ligand>
</feature>
<keyword evidence="3 10" id="KW-0479">Metal-binding</keyword>
<dbReference type="GO" id="GO:0017111">
    <property type="term" value="F:ribonucleoside triphosphate phosphatase activity"/>
    <property type="evidence" value="ECO:0007669"/>
    <property type="project" value="InterPro"/>
</dbReference>
<gene>
    <name evidence="12" type="ORF">IAD15_00580</name>
</gene>
<evidence type="ECO:0000256" key="11">
    <source>
        <dbReference type="RuleBase" id="RU003781"/>
    </source>
</evidence>
<dbReference type="NCBIfam" id="NF011397">
    <property type="entry name" value="PRK14822.1"/>
    <property type="match status" value="1"/>
</dbReference>
<dbReference type="Gene3D" id="3.90.950.10">
    <property type="match status" value="1"/>
</dbReference>
<reference evidence="12" key="2">
    <citation type="journal article" date="2021" name="PeerJ">
        <title>Extensive microbial diversity within the chicken gut microbiome revealed by metagenomics and culture.</title>
        <authorList>
            <person name="Gilroy R."/>
            <person name="Ravi A."/>
            <person name="Getino M."/>
            <person name="Pursley I."/>
            <person name="Horton D.L."/>
            <person name="Alikhan N.F."/>
            <person name="Baker D."/>
            <person name="Gharbi K."/>
            <person name="Hall N."/>
            <person name="Watson M."/>
            <person name="Adriaenssens E.M."/>
            <person name="Foster-Nyarko E."/>
            <person name="Jarju S."/>
            <person name="Secka A."/>
            <person name="Antonio M."/>
            <person name="Oren A."/>
            <person name="Chaudhuri R.R."/>
            <person name="La Ragione R."/>
            <person name="Hildebrand F."/>
            <person name="Pallen M.J."/>
        </authorList>
    </citation>
    <scope>NUCLEOTIDE SEQUENCE</scope>
    <source>
        <strain evidence="12">CHK195-11698</strain>
    </source>
</reference>
<keyword evidence="4 10" id="KW-0547">Nucleotide-binding</keyword>
<reference evidence="12" key="1">
    <citation type="submission" date="2020-10" db="EMBL/GenBank/DDBJ databases">
        <authorList>
            <person name="Gilroy R."/>
        </authorList>
    </citation>
    <scope>NUCLEOTIDE SEQUENCE</scope>
    <source>
        <strain evidence="12">CHK195-11698</strain>
    </source>
</reference>
<comment type="catalytic activity">
    <reaction evidence="9 10">
        <text>XTP + H2O = XMP + diphosphate + H(+)</text>
        <dbReference type="Rhea" id="RHEA:28610"/>
        <dbReference type="ChEBI" id="CHEBI:15377"/>
        <dbReference type="ChEBI" id="CHEBI:15378"/>
        <dbReference type="ChEBI" id="CHEBI:33019"/>
        <dbReference type="ChEBI" id="CHEBI:57464"/>
        <dbReference type="ChEBI" id="CHEBI:61314"/>
        <dbReference type="EC" id="3.6.1.66"/>
    </reaction>
</comment>
<dbReference type="GO" id="GO:0036220">
    <property type="term" value="F:ITP diphosphatase activity"/>
    <property type="evidence" value="ECO:0007669"/>
    <property type="project" value="UniProtKB-UniRule"/>
</dbReference>
<feature type="binding site" evidence="10">
    <location>
        <begin position="152"/>
        <end position="155"/>
    </location>
    <ligand>
        <name>substrate</name>
    </ligand>
</feature>
<evidence type="ECO:0000256" key="8">
    <source>
        <dbReference type="ARBA" id="ARBA00051875"/>
    </source>
</evidence>
<dbReference type="GO" id="GO:0005829">
    <property type="term" value="C:cytosol"/>
    <property type="evidence" value="ECO:0007669"/>
    <property type="project" value="TreeGrafter"/>
</dbReference>
<dbReference type="Proteomes" id="UP000824175">
    <property type="component" value="Unassembled WGS sequence"/>
</dbReference>
<dbReference type="GO" id="GO:0035870">
    <property type="term" value="F:dITP diphosphatase activity"/>
    <property type="evidence" value="ECO:0007669"/>
    <property type="project" value="UniProtKB-UniRule"/>
</dbReference>
<keyword evidence="7 10" id="KW-0546">Nucleotide metabolism</keyword>
<dbReference type="InterPro" id="IPR020922">
    <property type="entry name" value="dITP/XTP_pyrophosphatase"/>
</dbReference>
<feature type="binding site" evidence="10">
    <location>
        <position position="71"/>
    </location>
    <ligand>
        <name>Mg(2+)</name>
        <dbReference type="ChEBI" id="CHEBI:18420"/>
    </ligand>
</feature>
<dbReference type="NCBIfam" id="TIGR00042">
    <property type="entry name" value="RdgB/HAM1 family non-canonical purine NTP pyrophosphatase"/>
    <property type="match status" value="1"/>
</dbReference>
<dbReference type="EC" id="3.6.1.66" evidence="10"/>
<protein>
    <recommendedName>
        <fullName evidence="10">dITP/XTP pyrophosphatase</fullName>
        <ecNumber evidence="10">3.6.1.66</ecNumber>
    </recommendedName>
    <alternativeName>
        <fullName evidence="10">Non-canonical purine NTP pyrophosphatase</fullName>
    </alternativeName>
    <alternativeName>
        <fullName evidence="10">Non-standard purine NTP pyrophosphatase</fullName>
    </alternativeName>
    <alternativeName>
        <fullName evidence="10">Nucleoside-triphosphate diphosphatase</fullName>
    </alternativeName>
    <alternativeName>
        <fullName evidence="10">Nucleoside-triphosphate pyrophosphatase</fullName>
        <shortName evidence="10">NTPase</shortName>
    </alternativeName>
</protein>
<dbReference type="CDD" id="cd00515">
    <property type="entry name" value="HAM1"/>
    <property type="match status" value="1"/>
</dbReference>
<evidence type="ECO:0000256" key="4">
    <source>
        <dbReference type="ARBA" id="ARBA00022741"/>
    </source>
</evidence>
<dbReference type="InterPro" id="IPR002637">
    <property type="entry name" value="RdgB/HAM1"/>
</dbReference>
<dbReference type="AlphaFoldDB" id="A0A9D1HNH4"/>
<comment type="similarity">
    <text evidence="1 10 11">Belongs to the HAM1 NTPase family.</text>
</comment>
<evidence type="ECO:0000256" key="5">
    <source>
        <dbReference type="ARBA" id="ARBA00022801"/>
    </source>
</evidence>
<evidence type="ECO:0000256" key="2">
    <source>
        <dbReference type="ARBA" id="ARBA00011738"/>
    </source>
</evidence>
<dbReference type="GO" id="GO:0046872">
    <property type="term" value="F:metal ion binding"/>
    <property type="evidence" value="ECO:0007669"/>
    <property type="project" value="UniProtKB-KW"/>
</dbReference>
<evidence type="ECO:0000313" key="13">
    <source>
        <dbReference type="Proteomes" id="UP000824175"/>
    </source>
</evidence>
<feature type="binding site" evidence="10">
    <location>
        <begin position="8"/>
        <end position="13"/>
    </location>
    <ligand>
        <name>substrate</name>
    </ligand>
</feature>
<dbReference type="Pfam" id="PF01725">
    <property type="entry name" value="Ham1p_like"/>
    <property type="match status" value="1"/>
</dbReference>
<feature type="binding site" evidence="10">
    <location>
        <begin position="180"/>
        <end position="181"/>
    </location>
    <ligand>
        <name>substrate</name>
    </ligand>
</feature>
<feature type="binding site" evidence="10">
    <location>
        <position position="72"/>
    </location>
    <ligand>
        <name>substrate</name>
    </ligand>
</feature>
<dbReference type="PANTHER" id="PTHR11067:SF9">
    <property type="entry name" value="INOSINE TRIPHOSPHATE PYROPHOSPHATASE"/>
    <property type="match status" value="1"/>
</dbReference>